<organism evidence="1 2">
    <name type="scientific">Vararia minispora EC-137</name>
    <dbReference type="NCBI Taxonomy" id="1314806"/>
    <lineage>
        <taxon>Eukaryota</taxon>
        <taxon>Fungi</taxon>
        <taxon>Dikarya</taxon>
        <taxon>Basidiomycota</taxon>
        <taxon>Agaricomycotina</taxon>
        <taxon>Agaricomycetes</taxon>
        <taxon>Russulales</taxon>
        <taxon>Lachnocladiaceae</taxon>
        <taxon>Vararia</taxon>
    </lineage>
</organism>
<proteinExistence type="predicted"/>
<keyword evidence="1" id="KW-0689">Ribosomal protein</keyword>
<gene>
    <name evidence="1" type="ORF">K488DRAFT_48982</name>
</gene>
<evidence type="ECO:0000313" key="1">
    <source>
        <dbReference type="EMBL" id="KAI0032859.1"/>
    </source>
</evidence>
<dbReference type="Proteomes" id="UP000814128">
    <property type="component" value="Unassembled WGS sequence"/>
</dbReference>
<dbReference type="EMBL" id="MU273534">
    <property type="protein sequence ID" value="KAI0032859.1"/>
    <property type="molecule type" value="Genomic_DNA"/>
</dbReference>
<keyword evidence="1" id="KW-0687">Ribonucleoprotein</keyword>
<evidence type="ECO:0000313" key="2">
    <source>
        <dbReference type="Proteomes" id="UP000814128"/>
    </source>
</evidence>
<sequence>MTRRVVQQTPKGKIARQARLIVVGNGNGLVGYGYAKSGEASPGKGSEHAFIGAVRSMDFVERFEDRTIWTEMHGKLGATRIILRPRPVGFGLHCNPYIHQICKAAGIKDISAKVWGSRTPINVIKLTFRMLQAGNQPQGMGNGIGGPARKLDKGSGMRGRDDIQRERGRKILDLRLR</sequence>
<protein>
    <submittedName>
        <fullName evidence="1">Ribosomal protein S5 domain 2-type protein</fullName>
    </submittedName>
</protein>
<keyword evidence="2" id="KW-1185">Reference proteome</keyword>
<reference evidence="1" key="2">
    <citation type="journal article" date="2022" name="New Phytol.">
        <title>Evolutionary transition to the ectomycorrhizal habit in the genomes of a hyperdiverse lineage of mushroom-forming fungi.</title>
        <authorList>
            <person name="Looney B."/>
            <person name="Miyauchi S."/>
            <person name="Morin E."/>
            <person name="Drula E."/>
            <person name="Courty P.E."/>
            <person name="Kohler A."/>
            <person name="Kuo A."/>
            <person name="LaButti K."/>
            <person name="Pangilinan J."/>
            <person name="Lipzen A."/>
            <person name="Riley R."/>
            <person name="Andreopoulos W."/>
            <person name="He G."/>
            <person name="Johnson J."/>
            <person name="Nolan M."/>
            <person name="Tritt A."/>
            <person name="Barry K.W."/>
            <person name="Grigoriev I.V."/>
            <person name="Nagy L.G."/>
            <person name="Hibbett D."/>
            <person name="Henrissat B."/>
            <person name="Matheny P.B."/>
            <person name="Labbe J."/>
            <person name="Martin F.M."/>
        </authorList>
    </citation>
    <scope>NUCLEOTIDE SEQUENCE</scope>
    <source>
        <strain evidence="1">EC-137</strain>
    </source>
</reference>
<reference evidence="1" key="1">
    <citation type="submission" date="2021-02" db="EMBL/GenBank/DDBJ databases">
        <authorList>
            <consortium name="DOE Joint Genome Institute"/>
            <person name="Ahrendt S."/>
            <person name="Looney B.P."/>
            <person name="Miyauchi S."/>
            <person name="Morin E."/>
            <person name="Drula E."/>
            <person name="Courty P.E."/>
            <person name="Chicoki N."/>
            <person name="Fauchery L."/>
            <person name="Kohler A."/>
            <person name="Kuo A."/>
            <person name="Labutti K."/>
            <person name="Pangilinan J."/>
            <person name="Lipzen A."/>
            <person name="Riley R."/>
            <person name="Andreopoulos W."/>
            <person name="He G."/>
            <person name="Johnson J."/>
            <person name="Barry K.W."/>
            <person name="Grigoriev I.V."/>
            <person name="Nagy L."/>
            <person name="Hibbett D."/>
            <person name="Henrissat B."/>
            <person name="Matheny P.B."/>
            <person name="Labbe J."/>
            <person name="Martin F."/>
        </authorList>
    </citation>
    <scope>NUCLEOTIDE SEQUENCE</scope>
    <source>
        <strain evidence="1">EC-137</strain>
    </source>
</reference>
<accession>A0ACB8QLZ2</accession>
<comment type="caution">
    <text evidence="1">The sequence shown here is derived from an EMBL/GenBank/DDBJ whole genome shotgun (WGS) entry which is preliminary data.</text>
</comment>
<name>A0ACB8QLZ2_9AGAM</name>